<evidence type="ECO:0000313" key="2">
    <source>
        <dbReference type="Proteomes" id="UP000805193"/>
    </source>
</evidence>
<reference evidence="1 2" key="1">
    <citation type="journal article" date="2020" name="Cell">
        <title>Large-Scale Comparative Analyses of Tick Genomes Elucidate Their Genetic Diversity and Vector Capacities.</title>
        <authorList>
            <consortium name="Tick Genome and Microbiome Consortium (TIGMIC)"/>
            <person name="Jia N."/>
            <person name="Wang J."/>
            <person name="Shi W."/>
            <person name="Du L."/>
            <person name="Sun Y."/>
            <person name="Zhan W."/>
            <person name="Jiang J.F."/>
            <person name="Wang Q."/>
            <person name="Zhang B."/>
            <person name="Ji P."/>
            <person name="Bell-Sakyi L."/>
            <person name="Cui X.M."/>
            <person name="Yuan T.T."/>
            <person name="Jiang B.G."/>
            <person name="Yang W.F."/>
            <person name="Lam T.T."/>
            <person name="Chang Q.C."/>
            <person name="Ding S.J."/>
            <person name="Wang X.J."/>
            <person name="Zhu J.G."/>
            <person name="Ruan X.D."/>
            <person name="Zhao L."/>
            <person name="Wei J.T."/>
            <person name="Ye R.Z."/>
            <person name="Que T.C."/>
            <person name="Du C.H."/>
            <person name="Zhou Y.H."/>
            <person name="Cheng J.X."/>
            <person name="Dai P.F."/>
            <person name="Guo W.B."/>
            <person name="Han X.H."/>
            <person name="Huang E.J."/>
            <person name="Li L.F."/>
            <person name="Wei W."/>
            <person name="Gao Y.C."/>
            <person name="Liu J.Z."/>
            <person name="Shao H.Z."/>
            <person name="Wang X."/>
            <person name="Wang C.C."/>
            <person name="Yang T.C."/>
            <person name="Huo Q.B."/>
            <person name="Li W."/>
            <person name="Chen H.Y."/>
            <person name="Chen S.E."/>
            <person name="Zhou L.G."/>
            <person name="Ni X.B."/>
            <person name="Tian J.H."/>
            <person name="Sheng Y."/>
            <person name="Liu T."/>
            <person name="Pan Y.S."/>
            <person name="Xia L.Y."/>
            <person name="Li J."/>
            <person name="Zhao F."/>
            <person name="Cao W.C."/>
        </authorList>
    </citation>
    <scope>NUCLEOTIDE SEQUENCE [LARGE SCALE GENOMIC DNA]</scope>
    <source>
        <strain evidence="1">Iper-2018</strain>
    </source>
</reference>
<keyword evidence="2" id="KW-1185">Reference proteome</keyword>
<dbReference type="Proteomes" id="UP000805193">
    <property type="component" value="Unassembled WGS sequence"/>
</dbReference>
<sequence>MISNQIRTTAQLTKQERLDTFIKLRAPQNLIAIDTYRPTAAEKIMALQHIAIQDKLHPLSTYIANDPNNARAVIHGIPLDVTDATIKEELYIQGRRIINFRRLGTTYTLLLTVEGPTIPRYAIFSSGVYQLYPPKPLNKLCLYCFSLQHRSDVCPNRTEYVCCANCGQKFPPSQIPSETPHECDTKCINCQGEHAATDPQCPRRTEINNNAGRRAEPRRLQPPRPPPQRDSLTDWPDVPTNNRYALLASHHRSRSRSRSCSRNRSQSRTSGMQDRHPSKKKIPPLLRPKVTFAEAMNRSWEKPAAQVASASFRRTRNNSQESVTETPIFEALRKGWPPLPVIEPHSSQSGATDPELRPTLWPLLVAHIKHIRGSCQPDPAPQPGVQPGSLGSDDSD</sequence>
<organism evidence="1 2">
    <name type="scientific">Ixodes persulcatus</name>
    <name type="common">Taiga tick</name>
    <dbReference type="NCBI Taxonomy" id="34615"/>
    <lineage>
        <taxon>Eukaryota</taxon>
        <taxon>Metazoa</taxon>
        <taxon>Ecdysozoa</taxon>
        <taxon>Arthropoda</taxon>
        <taxon>Chelicerata</taxon>
        <taxon>Arachnida</taxon>
        <taxon>Acari</taxon>
        <taxon>Parasitiformes</taxon>
        <taxon>Ixodida</taxon>
        <taxon>Ixodoidea</taxon>
        <taxon>Ixodidae</taxon>
        <taxon>Ixodinae</taxon>
        <taxon>Ixodes</taxon>
    </lineage>
</organism>
<name>A0AC60P4T5_IXOPE</name>
<dbReference type="EMBL" id="JABSTQ010011181">
    <property type="protein sequence ID" value="KAG0414408.1"/>
    <property type="molecule type" value="Genomic_DNA"/>
</dbReference>
<protein>
    <submittedName>
        <fullName evidence="1">Uncharacterized protein</fullName>
    </submittedName>
</protein>
<gene>
    <name evidence="1" type="ORF">HPB47_008442</name>
</gene>
<evidence type="ECO:0000313" key="1">
    <source>
        <dbReference type="EMBL" id="KAG0414408.1"/>
    </source>
</evidence>
<comment type="caution">
    <text evidence="1">The sequence shown here is derived from an EMBL/GenBank/DDBJ whole genome shotgun (WGS) entry which is preliminary data.</text>
</comment>
<proteinExistence type="predicted"/>
<accession>A0AC60P4T5</accession>